<dbReference type="Proteomes" id="UP001146469">
    <property type="component" value="Unassembled WGS sequence"/>
</dbReference>
<evidence type="ECO:0000256" key="6">
    <source>
        <dbReference type="ARBA" id="ARBA00023136"/>
    </source>
</evidence>
<keyword evidence="6 7" id="KW-0472">Membrane</keyword>
<evidence type="ECO:0000313" key="9">
    <source>
        <dbReference type="EMBL" id="MCZ9289379.1"/>
    </source>
</evidence>
<feature type="transmembrane region" description="Helical" evidence="7">
    <location>
        <begin position="26"/>
        <end position="49"/>
    </location>
</feature>
<name>A0A9X3LL46_9CORY</name>
<accession>A0A9X3LL46</accession>
<protein>
    <submittedName>
        <fullName evidence="9">DedA family protein</fullName>
    </submittedName>
</protein>
<feature type="transmembrane region" description="Helical" evidence="7">
    <location>
        <begin position="69"/>
        <end position="93"/>
    </location>
</feature>
<dbReference type="PANTHER" id="PTHR30353">
    <property type="entry name" value="INNER MEMBRANE PROTEIN DEDA-RELATED"/>
    <property type="match status" value="1"/>
</dbReference>
<reference evidence="9" key="1">
    <citation type="submission" date="2022-02" db="EMBL/GenBank/DDBJ databases">
        <title>Corynebacterium sp. from urogenital microbiome.</title>
        <authorList>
            <person name="Cappelli E.A."/>
            <person name="Ribeiro T.G."/>
            <person name="Peixe L."/>
        </authorList>
    </citation>
    <scope>NUCLEOTIDE SEQUENCE</scope>
    <source>
        <strain evidence="9">C8Ua_174</strain>
    </source>
</reference>
<evidence type="ECO:0000259" key="8">
    <source>
        <dbReference type="Pfam" id="PF09335"/>
    </source>
</evidence>
<dbReference type="RefSeq" id="WP_269944281.1">
    <property type="nucleotide sequence ID" value="NZ_JAKMUT010000003.1"/>
</dbReference>
<dbReference type="InterPro" id="IPR032816">
    <property type="entry name" value="VTT_dom"/>
</dbReference>
<keyword evidence="5 7" id="KW-1133">Transmembrane helix</keyword>
<feature type="transmembrane region" description="Helical" evidence="7">
    <location>
        <begin position="190"/>
        <end position="208"/>
    </location>
</feature>
<comment type="similarity">
    <text evidence="2 7">Belongs to the DedA family.</text>
</comment>
<comment type="caution">
    <text evidence="9">The sequence shown here is derived from an EMBL/GenBank/DDBJ whole genome shotgun (WGS) entry which is preliminary data.</text>
</comment>
<feature type="domain" description="VTT" evidence="8">
    <location>
        <begin position="49"/>
        <end position="176"/>
    </location>
</feature>
<dbReference type="AlphaFoldDB" id="A0A9X3LL46"/>
<evidence type="ECO:0000256" key="7">
    <source>
        <dbReference type="RuleBase" id="RU367016"/>
    </source>
</evidence>
<dbReference type="PANTHER" id="PTHR30353:SF0">
    <property type="entry name" value="TRANSMEMBRANE PROTEIN"/>
    <property type="match status" value="1"/>
</dbReference>
<evidence type="ECO:0000256" key="2">
    <source>
        <dbReference type="ARBA" id="ARBA00010792"/>
    </source>
</evidence>
<keyword evidence="4 7" id="KW-0812">Transmembrane</keyword>
<dbReference type="Pfam" id="PF09335">
    <property type="entry name" value="VTT_dom"/>
    <property type="match status" value="1"/>
</dbReference>
<organism evidence="9 10">
    <name type="scientific">Corynebacterium evansiae</name>
    <dbReference type="NCBI Taxonomy" id="2913499"/>
    <lineage>
        <taxon>Bacteria</taxon>
        <taxon>Bacillati</taxon>
        <taxon>Actinomycetota</taxon>
        <taxon>Actinomycetes</taxon>
        <taxon>Mycobacteriales</taxon>
        <taxon>Corynebacteriaceae</taxon>
        <taxon>Corynebacterium</taxon>
    </lineage>
</organism>
<evidence type="ECO:0000256" key="5">
    <source>
        <dbReference type="ARBA" id="ARBA00022989"/>
    </source>
</evidence>
<feature type="transmembrane region" description="Helical" evidence="7">
    <location>
        <begin position="156"/>
        <end position="178"/>
    </location>
</feature>
<evidence type="ECO:0000313" key="10">
    <source>
        <dbReference type="Proteomes" id="UP001146469"/>
    </source>
</evidence>
<proteinExistence type="inferred from homology"/>
<dbReference type="GO" id="GO:0005886">
    <property type="term" value="C:plasma membrane"/>
    <property type="evidence" value="ECO:0007669"/>
    <property type="project" value="UniProtKB-SubCell"/>
</dbReference>
<keyword evidence="10" id="KW-1185">Reference proteome</keyword>
<gene>
    <name evidence="9" type="ORF">L8V00_04035</name>
</gene>
<keyword evidence="3 7" id="KW-1003">Cell membrane</keyword>
<sequence length="226" mass="24972">MTDVTVLALGPQWFDPMYLLSGSGPFGAAILPAIFAIIFIESGLFFPFLPGDSLLFTAGLLASQPDGFAPLWQVLLITPIAAILGDQVGYWIGHRFHPALRNRKDGRFFKQEHLHRSEVFFEKYGAITIILCRFVPFVRTYAPLVAGMSGMRYHTFILFNVLGGVLWASGIVYLGSLFGGVEFVRNNIDAIFLGIVAFSIVPMLFGLIQKARSERKQSPAPATIEE</sequence>
<evidence type="ECO:0000256" key="4">
    <source>
        <dbReference type="ARBA" id="ARBA00022692"/>
    </source>
</evidence>
<dbReference type="InterPro" id="IPR032818">
    <property type="entry name" value="DedA-like"/>
</dbReference>
<dbReference type="EMBL" id="JAKMUT010000003">
    <property type="protein sequence ID" value="MCZ9289379.1"/>
    <property type="molecule type" value="Genomic_DNA"/>
</dbReference>
<evidence type="ECO:0000256" key="3">
    <source>
        <dbReference type="ARBA" id="ARBA00022475"/>
    </source>
</evidence>
<comment type="subcellular location">
    <subcellularLocation>
        <location evidence="1 7">Cell membrane</location>
        <topology evidence="1 7">Multi-pass membrane protein</topology>
    </subcellularLocation>
</comment>
<evidence type="ECO:0000256" key="1">
    <source>
        <dbReference type="ARBA" id="ARBA00004651"/>
    </source>
</evidence>